<dbReference type="PROSITE" id="PS50082">
    <property type="entry name" value="WD_REPEATS_2"/>
    <property type="match status" value="1"/>
</dbReference>
<accession>A0AAE0GFW5</accession>
<dbReference type="Pfam" id="PF00400">
    <property type="entry name" value="WD40"/>
    <property type="match status" value="1"/>
</dbReference>
<dbReference type="Pfam" id="PF12937">
    <property type="entry name" value="F-box-like"/>
    <property type="match status" value="1"/>
</dbReference>
<evidence type="ECO:0000256" key="2">
    <source>
        <dbReference type="ARBA" id="ARBA00022737"/>
    </source>
</evidence>
<evidence type="ECO:0000259" key="5">
    <source>
        <dbReference type="PROSITE" id="PS50181"/>
    </source>
</evidence>
<reference evidence="6 7" key="1">
    <citation type="journal article" date="2015" name="Genome Biol. Evol.">
        <title>Comparative Genomics of a Bacterivorous Green Alga Reveals Evolutionary Causalities and Consequences of Phago-Mixotrophic Mode of Nutrition.</title>
        <authorList>
            <person name="Burns J.A."/>
            <person name="Paasch A."/>
            <person name="Narechania A."/>
            <person name="Kim E."/>
        </authorList>
    </citation>
    <scope>NUCLEOTIDE SEQUENCE [LARGE SCALE GENOMIC DNA]</scope>
    <source>
        <strain evidence="6 7">PLY_AMNH</strain>
    </source>
</reference>
<protein>
    <recommendedName>
        <fullName evidence="5">F-box domain-containing protein</fullName>
    </recommendedName>
</protein>
<dbReference type="PANTHER" id="PTHR22847:SF637">
    <property type="entry name" value="WD REPEAT DOMAIN 5B"/>
    <property type="match status" value="1"/>
</dbReference>
<dbReference type="SUPFAM" id="SSF50998">
    <property type="entry name" value="Quinoprotein alcohol dehydrogenase-like"/>
    <property type="match status" value="1"/>
</dbReference>
<keyword evidence="7" id="KW-1185">Reference proteome</keyword>
<dbReference type="AlphaFoldDB" id="A0AAE0GFW5"/>
<dbReference type="Gene3D" id="1.20.1280.50">
    <property type="match status" value="1"/>
</dbReference>
<feature type="region of interest" description="Disordered" evidence="4">
    <location>
        <begin position="535"/>
        <end position="555"/>
    </location>
</feature>
<organism evidence="6 7">
    <name type="scientific">Cymbomonas tetramitiformis</name>
    <dbReference type="NCBI Taxonomy" id="36881"/>
    <lineage>
        <taxon>Eukaryota</taxon>
        <taxon>Viridiplantae</taxon>
        <taxon>Chlorophyta</taxon>
        <taxon>Pyramimonadophyceae</taxon>
        <taxon>Pyramimonadales</taxon>
        <taxon>Pyramimonadaceae</taxon>
        <taxon>Cymbomonas</taxon>
    </lineage>
</organism>
<feature type="compositionally biased region" description="Acidic residues" evidence="4">
    <location>
        <begin position="490"/>
        <end position="510"/>
    </location>
</feature>
<evidence type="ECO:0000256" key="1">
    <source>
        <dbReference type="ARBA" id="ARBA00022574"/>
    </source>
</evidence>
<gene>
    <name evidence="6" type="ORF">CYMTET_14786</name>
</gene>
<dbReference type="Proteomes" id="UP001190700">
    <property type="component" value="Unassembled WGS sequence"/>
</dbReference>
<dbReference type="GO" id="GO:1990234">
    <property type="term" value="C:transferase complex"/>
    <property type="evidence" value="ECO:0007669"/>
    <property type="project" value="UniProtKB-ARBA"/>
</dbReference>
<comment type="caution">
    <text evidence="6">The sequence shown here is derived from an EMBL/GenBank/DDBJ whole genome shotgun (WGS) entry which is preliminary data.</text>
</comment>
<name>A0AAE0GFW5_9CHLO</name>
<dbReference type="SMART" id="SM00320">
    <property type="entry name" value="WD40"/>
    <property type="match status" value="3"/>
</dbReference>
<keyword evidence="2" id="KW-0677">Repeat</keyword>
<feature type="repeat" description="WD" evidence="3">
    <location>
        <begin position="186"/>
        <end position="225"/>
    </location>
</feature>
<feature type="domain" description="F-box" evidence="5">
    <location>
        <begin position="3"/>
        <end position="49"/>
    </location>
</feature>
<dbReference type="Gene3D" id="2.130.10.10">
    <property type="entry name" value="YVTN repeat-like/Quinoprotein amine dehydrogenase"/>
    <property type="match status" value="2"/>
</dbReference>
<proteinExistence type="predicted"/>
<dbReference type="PANTHER" id="PTHR22847">
    <property type="entry name" value="WD40 REPEAT PROTEIN"/>
    <property type="match status" value="1"/>
</dbReference>
<evidence type="ECO:0000313" key="7">
    <source>
        <dbReference type="Proteomes" id="UP001190700"/>
    </source>
</evidence>
<feature type="region of interest" description="Disordered" evidence="4">
    <location>
        <begin position="490"/>
        <end position="519"/>
    </location>
</feature>
<evidence type="ECO:0000256" key="3">
    <source>
        <dbReference type="PROSITE-ProRule" id="PRU00221"/>
    </source>
</evidence>
<dbReference type="InterPro" id="IPR001680">
    <property type="entry name" value="WD40_rpt"/>
</dbReference>
<dbReference type="InterPro" id="IPR011047">
    <property type="entry name" value="Quinoprotein_ADH-like_sf"/>
</dbReference>
<dbReference type="InterPro" id="IPR036047">
    <property type="entry name" value="F-box-like_dom_sf"/>
</dbReference>
<evidence type="ECO:0000256" key="4">
    <source>
        <dbReference type="SAM" id="MobiDB-lite"/>
    </source>
</evidence>
<dbReference type="PROSITE" id="PS50181">
    <property type="entry name" value="FBOX"/>
    <property type="match status" value="1"/>
</dbReference>
<evidence type="ECO:0000313" key="6">
    <source>
        <dbReference type="EMBL" id="KAK3277193.1"/>
    </source>
</evidence>
<dbReference type="SUPFAM" id="SSF81383">
    <property type="entry name" value="F-box domain"/>
    <property type="match status" value="1"/>
</dbReference>
<dbReference type="EMBL" id="LGRX02006219">
    <property type="protein sequence ID" value="KAK3277193.1"/>
    <property type="molecule type" value="Genomic_DNA"/>
</dbReference>
<sequence>MHVTNLIAFPDHIILHIVCMLDAPSVVALERTCRTTRRVASSSEVWEPLCLSQGYDLEVLRSAKAVYGSRCSSDRNWLTGNYHCVHLESKTQVHDNSVFAVNLLPPSLASNGRARALTMSDECTALWDAVTGELLSTTDAPMLDVVLPHFASSACDFDFNEEYVVTVVEQAEVVVFNPEGVIVATGRGHTRPIDCLSVCGDLAVTGSKDRTLRVWGVPDATCRRIFTHDGAVLCAIFTYANQSDLKLKSEDSGGNGESSSASRGAAACRQRTLITGSSSGIVRLWDTCPWGASDALQMVDDYQPDAADIADTPHELHGHKHWVLCMNAIMPARRLVTVPLRARVSGRGGEVRVWCLRTRACLFTLAGHEPVLSVHMDGYRVICGTRFSSVSIYHFGEDAANVASALSCSNEAQTADGDAKVIVRLNSDVAGVVVVDVQVSCVRGGAGSVREAPPTEPYGDTSVCGFHCKAPQPAAPDSDPGSRISKCLEEESEEMGMEEEKTEEEEEEEEKDHARSIVEEETAEMLVSAMLQPKNWPSILRPSASAPNLRQLVHE</sequence>
<dbReference type="InterPro" id="IPR001810">
    <property type="entry name" value="F-box_dom"/>
</dbReference>
<dbReference type="InterPro" id="IPR015943">
    <property type="entry name" value="WD40/YVTN_repeat-like_dom_sf"/>
</dbReference>
<keyword evidence="1 3" id="KW-0853">WD repeat</keyword>